<dbReference type="PANTHER" id="PTHR21027:SF1">
    <property type="entry name" value="TRNA-SPLICING ENDONUCLEASE SUBUNIT SEN54"/>
    <property type="match status" value="1"/>
</dbReference>
<dbReference type="STRING" id="1168221.R7YH49"/>
<dbReference type="AlphaFoldDB" id="R7YH49"/>
<evidence type="ECO:0000313" key="5">
    <source>
        <dbReference type="EMBL" id="EON61213.1"/>
    </source>
</evidence>
<evidence type="ECO:0000256" key="3">
    <source>
        <dbReference type="SAM" id="MobiDB-lite"/>
    </source>
</evidence>
<dbReference type="InterPro" id="IPR024336">
    <property type="entry name" value="tRNA_splic_suSen54_N"/>
</dbReference>
<accession>R7YH49</accession>
<organism evidence="5 6">
    <name type="scientific">Coniosporium apollinis (strain CBS 100218)</name>
    <name type="common">Rock-inhabiting black yeast</name>
    <dbReference type="NCBI Taxonomy" id="1168221"/>
    <lineage>
        <taxon>Eukaryota</taxon>
        <taxon>Fungi</taxon>
        <taxon>Dikarya</taxon>
        <taxon>Ascomycota</taxon>
        <taxon>Pezizomycotina</taxon>
        <taxon>Dothideomycetes</taxon>
        <taxon>Dothideomycetes incertae sedis</taxon>
        <taxon>Coniosporium</taxon>
    </lineage>
</organism>
<feature type="region of interest" description="Disordered" evidence="3">
    <location>
        <begin position="1"/>
        <end position="60"/>
    </location>
</feature>
<proteinExistence type="inferred from homology"/>
<evidence type="ECO:0000256" key="2">
    <source>
        <dbReference type="ARBA" id="ARBA00022694"/>
    </source>
</evidence>
<gene>
    <name evidence="5" type="ORF">W97_00426</name>
</gene>
<dbReference type="GO" id="GO:0000214">
    <property type="term" value="C:tRNA-intron endonuclease complex"/>
    <property type="evidence" value="ECO:0007669"/>
    <property type="project" value="TreeGrafter"/>
</dbReference>
<dbReference type="eggNOG" id="KOG4772">
    <property type="taxonomic scope" value="Eukaryota"/>
</dbReference>
<dbReference type="OrthoDB" id="408683at2759"/>
<dbReference type="PANTHER" id="PTHR21027">
    <property type="entry name" value="TRNA-SPLICING ENDONUCLEASE SUBUNIT SEN54"/>
    <property type="match status" value="1"/>
</dbReference>
<evidence type="ECO:0000256" key="1">
    <source>
        <dbReference type="ARBA" id="ARBA00005736"/>
    </source>
</evidence>
<protein>
    <recommendedName>
        <fullName evidence="4">tRNA-splicing endonuclease subunit Sen54 N-terminal domain-containing protein</fullName>
    </recommendedName>
</protein>
<dbReference type="InterPro" id="IPR024337">
    <property type="entry name" value="tRNA_splic_suSen54"/>
</dbReference>
<dbReference type="Proteomes" id="UP000016924">
    <property type="component" value="Unassembled WGS sequence"/>
</dbReference>
<keyword evidence="6" id="KW-1185">Reference proteome</keyword>
<sequence>MADADEDLPQPTESNPPEDTELDDEVPDFRLLSNFLKSNGAPGKIPKRGEKDFEPHPTAQQASTLEASRQAMHDALAVTRVHVPRNHEIAVYEPSVNMAYVDKPRNTHYRTMGKAVGNNRLWLLPEEALYLLERGTLDIRWPAIHSNDHNGDGPEQPLEAGEGQEDNGSGPENAHGVPMSLQGAYATFIGFEASRGGSLTLERYTVFAYLKRLGYVVHRAPSWGGPTGAIPPESLPPVDLPSKHWSSGFFSEMWRRLSDAPGPRHPHGRLTTGPLITPGLYRSYSDIYRLLQIVPCHDPKTPPRTSTFNVSSEDEHPFHVTYNVWKPNTPFKKTAPGPPDFYICVVSARDSFLPTSDQLNDLLATVPYDPPKMDGNLYQKLKHGYRNVIIAVVDQGLTSFLRVADAGFGVEKLYERKPRGAGGKRGGFRGRGRGRGR</sequence>
<dbReference type="OMA" id="MYMRLRH"/>
<evidence type="ECO:0000313" key="6">
    <source>
        <dbReference type="Proteomes" id="UP000016924"/>
    </source>
</evidence>
<dbReference type="Pfam" id="PF12928">
    <property type="entry name" value="tRNA_int_end_N2"/>
    <property type="match status" value="1"/>
</dbReference>
<comment type="similarity">
    <text evidence="1">Belongs to the SEN54 family.</text>
</comment>
<dbReference type="HOGENOM" id="CLU_028449_2_0_1"/>
<dbReference type="EMBL" id="JH767555">
    <property type="protein sequence ID" value="EON61213.1"/>
    <property type="molecule type" value="Genomic_DNA"/>
</dbReference>
<keyword evidence="2" id="KW-0819">tRNA processing</keyword>
<reference evidence="6" key="1">
    <citation type="submission" date="2012-06" db="EMBL/GenBank/DDBJ databases">
        <title>The genome sequence of Coniosporium apollinis CBS 100218.</title>
        <authorList>
            <consortium name="The Broad Institute Genome Sequencing Platform"/>
            <person name="Cuomo C."/>
            <person name="Gorbushina A."/>
            <person name="Noack S."/>
            <person name="Walker B."/>
            <person name="Young S.K."/>
            <person name="Zeng Q."/>
            <person name="Gargeya S."/>
            <person name="Fitzgerald M."/>
            <person name="Haas B."/>
            <person name="Abouelleil A."/>
            <person name="Alvarado L."/>
            <person name="Arachchi H.M."/>
            <person name="Berlin A.M."/>
            <person name="Chapman S.B."/>
            <person name="Goldberg J."/>
            <person name="Griggs A."/>
            <person name="Gujja S."/>
            <person name="Hansen M."/>
            <person name="Howarth C."/>
            <person name="Imamovic A."/>
            <person name="Larimer J."/>
            <person name="McCowan C."/>
            <person name="Montmayeur A."/>
            <person name="Murphy C."/>
            <person name="Neiman D."/>
            <person name="Pearson M."/>
            <person name="Priest M."/>
            <person name="Roberts A."/>
            <person name="Saif S."/>
            <person name="Shea T."/>
            <person name="Sisk P."/>
            <person name="Sykes S."/>
            <person name="Wortman J."/>
            <person name="Nusbaum C."/>
            <person name="Birren B."/>
        </authorList>
    </citation>
    <scope>NUCLEOTIDE SEQUENCE [LARGE SCALE GENOMIC DNA]</scope>
    <source>
        <strain evidence="6">CBS 100218</strain>
    </source>
</reference>
<feature type="compositionally biased region" description="Acidic residues" evidence="3">
    <location>
        <begin position="16"/>
        <end position="26"/>
    </location>
</feature>
<feature type="domain" description="tRNA-splicing endonuclease subunit Sen54 N-terminal" evidence="4">
    <location>
        <begin position="73"/>
        <end position="141"/>
    </location>
</feature>
<dbReference type="GO" id="GO:0000379">
    <property type="term" value="P:tRNA-type intron splice site recognition and cleavage"/>
    <property type="evidence" value="ECO:0007669"/>
    <property type="project" value="TreeGrafter"/>
</dbReference>
<evidence type="ECO:0000259" key="4">
    <source>
        <dbReference type="Pfam" id="PF12928"/>
    </source>
</evidence>
<feature type="region of interest" description="Disordered" evidence="3">
    <location>
        <begin position="145"/>
        <end position="177"/>
    </location>
</feature>
<dbReference type="GeneID" id="19897737"/>
<name>R7YH49_CONA1</name>
<dbReference type="RefSeq" id="XP_007776530.1">
    <property type="nucleotide sequence ID" value="XM_007778340.1"/>
</dbReference>